<evidence type="ECO:0000256" key="1">
    <source>
        <dbReference type="ARBA" id="ARBA00022603"/>
    </source>
</evidence>
<reference evidence="4 5" key="2">
    <citation type="journal article" date="2013" name="Genome Announc.">
        <title>Draft Genome Sequences of Porphyromonas crevioricanis JCM 15906T and Porphyromonas cansulci JCM 13913T Isolated from a Canine Oral Cavity.</title>
        <authorList>
            <person name="Sakamoto M."/>
            <person name="Tanaka N."/>
            <person name="Shiwa Y."/>
            <person name="Yoshikawa H."/>
            <person name="Ohkuma M."/>
        </authorList>
    </citation>
    <scope>NUCLEOTIDE SEQUENCE [LARGE SCALE GENOMIC DNA]</scope>
    <source>
        <strain evidence="4 5">JCM 15906</strain>
    </source>
</reference>
<dbReference type="InterPro" id="IPR029063">
    <property type="entry name" value="SAM-dependent_MTases_sf"/>
</dbReference>
<accession>T1CRS8</accession>
<dbReference type="InterPro" id="IPR019257">
    <property type="entry name" value="MeTrfase_dom"/>
</dbReference>
<gene>
    <name evidence="4" type="ORF">PORCRE_1491</name>
</gene>
<evidence type="ECO:0000256" key="2">
    <source>
        <dbReference type="ARBA" id="ARBA00022679"/>
    </source>
</evidence>
<reference evidence="5" key="1">
    <citation type="journal article" date="2013" name="Genome">
        <title>Draft Genome Sequences of Porphyromonas crevioricanis JCM 15906T and Porphyromonas cansulci JCM 13913T Isolated from a Canine Oral Cavity.</title>
        <authorList>
            <person name="Sakamoto M."/>
            <person name="Tanaka N."/>
            <person name="Shiwa Y."/>
            <person name="Yoshikawa H."/>
            <person name="Ohkuma M."/>
        </authorList>
    </citation>
    <scope>NUCLEOTIDE SEQUENCE [LARGE SCALE GENOMIC DNA]</scope>
    <source>
        <strain evidence="5">JCM 15906</strain>
    </source>
</reference>
<dbReference type="PANTHER" id="PTHR43397">
    <property type="entry name" value="ERGOTHIONEINE BIOSYNTHESIS PROTEIN 1"/>
    <property type="match status" value="1"/>
</dbReference>
<sequence length="468" mass="54653">MDTRRFKSASNHGIEFGGGRTTSFHQSLPHNGILEQLYTILVLSSSEEVNILNDLAKKKEVYYDDSMVEELFRKAESSSSVANTMYLKNKYLYITTRGVMNYLRLYEEQSKGVNQEYYNFEVSQVRERIRFILSENPEDKLSIISLGAANSDKECRIFRDLEAENRSRIQYIPVDISNYLVHLGIMNISSQKETQNVKTQAIISDFWALSKYIKGKQDGIKNELFGKGRRLFLLLGGTFGNYPEGELLNVIESFMEVQDELIISVKLAQIAQPVSKEYEDLPGDSEFLLEPLTYIPFFYGYARYKRDLLIKSGGDTILKDNDPQKKYVSVIPKSICYAPYIKVRTQNNCSVDMRLAWSTRYILEETKEWIRKYISEDEDYIFTSTNERISEHKDDYALFFLKKEYYDYGPTLRALMQKYYREIYEGHTTQLENIFSSPERSGYLYKKLSKKEISGYKVISRYINNLVK</sequence>
<dbReference type="GO" id="GO:0032259">
    <property type="term" value="P:methylation"/>
    <property type="evidence" value="ECO:0007669"/>
    <property type="project" value="UniProtKB-KW"/>
</dbReference>
<dbReference type="EMBL" id="BAOU01000040">
    <property type="protein sequence ID" value="GAD05783.1"/>
    <property type="molecule type" value="Genomic_DNA"/>
</dbReference>
<dbReference type="Proteomes" id="UP000018031">
    <property type="component" value="Unassembled WGS sequence"/>
</dbReference>
<evidence type="ECO:0000313" key="5">
    <source>
        <dbReference type="Proteomes" id="UP000018031"/>
    </source>
</evidence>
<evidence type="ECO:0000259" key="3">
    <source>
        <dbReference type="Pfam" id="PF10017"/>
    </source>
</evidence>
<keyword evidence="2" id="KW-0808">Transferase</keyword>
<comment type="caution">
    <text evidence="4">The sequence shown here is derived from an EMBL/GenBank/DDBJ whole genome shotgun (WGS) entry which is preliminary data.</text>
</comment>
<dbReference type="GO" id="GO:0008168">
    <property type="term" value="F:methyltransferase activity"/>
    <property type="evidence" value="ECO:0007669"/>
    <property type="project" value="UniProtKB-KW"/>
</dbReference>
<dbReference type="RefSeq" id="WP_023938036.1">
    <property type="nucleotide sequence ID" value="NZ_BAOU01000040.1"/>
</dbReference>
<dbReference type="PANTHER" id="PTHR43397:SF1">
    <property type="entry name" value="ERGOTHIONEINE BIOSYNTHESIS PROTEIN 1"/>
    <property type="match status" value="1"/>
</dbReference>
<dbReference type="InterPro" id="IPR051128">
    <property type="entry name" value="EgtD_Methyltrsf_superfamily"/>
</dbReference>
<dbReference type="Gene3D" id="3.40.50.150">
    <property type="entry name" value="Vaccinia Virus protein VP39"/>
    <property type="match status" value="1"/>
</dbReference>
<dbReference type="Pfam" id="PF10017">
    <property type="entry name" value="Methyltransf_33"/>
    <property type="match status" value="1"/>
</dbReference>
<dbReference type="AlphaFoldDB" id="T1CRS8"/>
<feature type="domain" description="Histidine-specific methyltransferase SAM-dependent" evidence="3">
    <location>
        <begin position="115"/>
        <end position="293"/>
    </location>
</feature>
<keyword evidence="1" id="KW-0489">Methyltransferase</keyword>
<evidence type="ECO:0000313" key="4">
    <source>
        <dbReference type="EMBL" id="GAD05783.1"/>
    </source>
</evidence>
<proteinExistence type="predicted"/>
<name>T1CRS8_9PORP</name>
<organism evidence="4 5">
    <name type="scientific">Porphyromonas crevioricanis JCM 15906</name>
    <dbReference type="NCBI Taxonomy" id="1305617"/>
    <lineage>
        <taxon>Bacteria</taxon>
        <taxon>Pseudomonadati</taxon>
        <taxon>Bacteroidota</taxon>
        <taxon>Bacteroidia</taxon>
        <taxon>Bacteroidales</taxon>
        <taxon>Porphyromonadaceae</taxon>
        <taxon>Porphyromonas</taxon>
    </lineage>
</organism>
<protein>
    <recommendedName>
        <fullName evidence="3">Histidine-specific methyltransferase SAM-dependent domain-containing protein</fullName>
    </recommendedName>
</protein>